<protein>
    <submittedName>
        <fullName evidence="1">Uncharacterized protein</fullName>
    </submittedName>
</protein>
<organism evidence="1 2">
    <name type="scientific">Mesonia oceanica</name>
    <dbReference type="NCBI Taxonomy" id="2687242"/>
    <lineage>
        <taxon>Bacteria</taxon>
        <taxon>Pseudomonadati</taxon>
        <taxon>Bacteroidota</taxon>
        <taxon>Flavobacteriia</taxon>
        <taxon>Flavobacteriales</taxon>
        <taxon>Flavobacteriaceae</taxon>
        <taxon>Mesonia</taxon>
    </lineage>
</organism>
<reference evidence="1" key="1">
    <citation type="submission" date="2019-09" db="EMBL/GenBank/DDBJ databases">
        <authorList>
            <person name="Rodrigo-Torres L."/>
            <person name="Arahal R. D."/>
            <person name="Lucena T."/>
        </authorList>
    </citation>
    <scope>NUCLEOTIDE SEQUENCE</scope>
    <source>
        <strain evidence="1">ISS653</strain>
    </source>
</reference>
<name>A0AC61Y5D2_9FLAO</name>
<gene>
    <name evidence="1" type="ORF">FVB9532_00960</name>
</gene>
<dbReference type="Proteomes" id="UP000356253">
    <property type="component" value="Unassembled WGS sequence"/>
</dbReference>
<keyword evidence="2" id="KW-1185">Reference proteome</keyword>
<sequence length="399" mass="46951">MESQVNTGSIHDQIPSRIVRNAIRSAICIDDNYAAPYRNSEGLNSEQPEKLYYSFRKDGKCDLDIYRFQGIEEWKKHKNLLCNKDLMVLDWELDQTSKNKYSDTLEILKHNIRDKNVPFVVIYTQTQDLDNVSKTLLEEFNNYTETDYGKLIELFTQEFKDFIEEQDEIESFFEDHSDFFYEFIKSHDKRNELFLEFRNKFFDTLGIKDKFISNHQESCRSKGLSGEPLEKCIEAGEKKFKREFFPLFEEKIKKISSYFQKCHNHIDGFNQIANINLCNEIKEVDSLKITNNRIHIEKHCYSFGGIIVLILHKQGEENGVSPNDLFNVFSEAITSNPHNLIHLISLELKDKFRNDFSTIGTKFNTVDEKAFLHHAKNYEIGGEFSLNSFKNFVVKSWIH</sequence>
<evidence type="ECO:0000313" key="2">
    <source>
        <dbReference type="Proteomes" id="UP000356253"/>
    </source>
</evidence>
<comment type="caution">
    <text evidence="1">The sequence shown here is derived from an EMBL/GenBank/DDBJ whole genome shotgun (WGS) entry which is preliminary data.</text>
</comment>
<evidence type="ECO:0000313" key="1">
    <source>
        <dbReference type="EMBL" id="VVU99703.1"/>
    </source>
</evidence>
<accession>A0AC61Y5D2</accession>
<dbReference type="EMBL" id="CABVMM010000003">
    <property type="protein sequence ID" value="VVU99703.1"/>
    <property type="molecule type" value="Genomic_DNA"/>
</dbReference>
<proteinExistence type="predicted"/>